<name>A0A7R8H769_LEPSM</name>
<evidence type="ECO:0000313" key="3">
    <source>
        <dbReference type="EMBL" id="CAF2917600.1"/>
    </source>
</evidence>
<proteinExistence type="predicted"/>
<feature type="region of interest" description="Disordered" evidence="1">
    <location>
        <begin position="51"/>
        <end position="112"/>
    </location>
</feature>
<keyword evidence="2" id="KW-0732">Signal</keyword>
<sequence>MLQASLTVKMTLFVSSLACEGNEGHVISNINEGIKENIENNSIHHTILKSESSNLITSKSTKTQGVDISKEESGGGRPERDNSSSILQVNKKREEKQQLEEAFGAYKNSKTK</sequence>
<accession>A0A7R8H769</accession>
<keyword evidence="4" id="KW-1185">Reference proteome</keyword>
<dbReference type="Proteomes" id="UP000675881">
    <property type="component" value="Chromosome 4"/>
</dbReference>
<dbReference type="OrthoDB" id="42382at2759"/>
<gene>
    <name evidence="3" type="ORF">LSAA_8994</name>
</gene>
<evidence type="ECO:0000256" key="1">
    <source>
        <dbReference type="SAM" id="MobiDB-lite"/>
    </source>
</evidence>
<feature type="compositionally biased region" description="Polar residues" evidence="1">
    <location>
        <begin position="51"/>
        <end position="66"/>
    </location>
</feature>
<evidence type="ECO:0000313" key="4">
    <source>
        <dbReference type="Proteomes" id="UP000675881"/>
    </source>
</evidence>
<dbReference type="AlphaFoldDB" id="A0A7R8H769"/>
<feature type="chain" id="PRO_5043938502" evidence="2">
    <location>
        <begin position="19"/>
        <end position="112"/>
    </location>
</feature>
<reference evidence="3" key="1">
    <citation type="submission" date="2021-02" db="EMBL/GenBank/DDBJ databases">
        <authorList>
            <person name="Bekaert M."/>
        </authorList>
    </citation>
    <scope>NUCLEOTIDE SEQUENCE</scope>
    <source>
        <strain evidence="3">IoA-00</strain>
    </source>
</reference>
<feature type="compositionally biased region" description="Basic and acidic residues" evidence="1">
    <location>
        <begin position="68"/>
        <end position="82"/>
    </location>
</feature>
<feature type="signal peptide" evidence="2">
    <location>
        <begin position="1"/>
        <end position="18"/>
    </location>
</feature>
<protein>
    <submittedName>
        <fullName evidence="3">(salmon louse) hypothetical protein</fullName>
    </submittedName>
</protein>
<dbReference type="EMBL" id="HG994583">
    <property type="protein sequence ID" value="CAF2917600.1"/>
    <property type="molecule type" value="Genomic_DNA"/>
</dbReference>
<organism evidence="3 4">
    <name type="scientific">Lepeophtheirus salmonis</name>
    <name type="common">Salmon louse</name>
    <name type="synonym">Caligus salmonis</name>
    <dbReference type="NCBI Taxonomy" id="72036"/>
    <lineage>
        <taxon>Eukaryota</taxon>
        <taxon>Metazoa</taxon>
        <taxon>Ecdysozoa</taxon>
        <taxon>Arthropoda</taxon>
        <taxon>Crustacea</taxon>
        <taxon>Multicrustacea</taxon>
        <taxon>Hexanauplia</taxon>
        <taxon>Copepoda</taxon>
        <taxon>Siphonostomatoida</taxon>
        <taxon>Caligidae</taxon>
        <taxon>Lepeophtheirus</taxon>
    </lineage>
</organism>
<evidence type="ECO:0000256" key="2">
    <source>
        <dbReference type="SAM" id="SignalP"/>
    </source>
</evidence>